<dbReference type="Gene3D" id="1.10.287.620">
    <property type="entry name" value="Helix Hairpins"/>
    <property type="match status" value="1"/>
</dbReference>
<organism evidence="2 3">
    <name type="scientific">Nocardia pulmonis</name>
    <dbReference type="NCBI Taxonomy" id="2951408"/>
    <lineage>
        <taxon>Bacteria</taxon>
        <taxon>Bacillati</taxon>
        <taxon>Actinomycetota</taxon>
        <taxon>Actinomycetes</taxon>
        <taxon>Mycobacteriales</taxon>
        <taxon>Nocardiaceae</taxon>
        <taxon>Nocardia</taxon>
    </lineage>
</organism>
<feature type="compositionally biased region" description="Pro residues" evidence="1">
    <location>
        <begin position="166"/>
        <end position="176"/>
    </location>
</feature>
<evidence type="ECO:0000256" key="1">
    <source>
        <dbReference type="SAM" id="MobiDB-lite"/>
    </source>
</evidence>
<proteinExistence type="predicted"/>
<dbReference type="EMBL" id="JAMRXG010000002">
    <property type="protein sequence ID" value="MCM6773022.1"/>
    <property type="molecule type" value="Genomic_DNA"/>
</dbReference>
<sequence length="275" mass="29743">MTLEEVTRELYGLDPGEFVRARDAQVKAARTAGDRELAAAIGKLRRPTVAAWAVNLLARAAGEEVGALLNLGAALRDAQRRLSGDELRTLTSQRQQVVNALSHKAGQLAETHGRPLGEAVLREIGQTLHAALADSDVAEQVRNGTLTTPANYEGFGPSGPTLTAAPEPPPSPPQPPADRDAAARQELDDALAALESAREATDSARAELEHRTTELSELDARIAALRTDLEQAEDRRRFAASAERAAQEAVHKAERQLDRVERWVDKARSRLPDDE</sequence>
<protein>
    <submittedName>
        <fullName evidence="2">Uncharacterized protein</fullName>
    </submittedName>
</protein>
<feature type="region of interest" description="Disordered" evidence="1">
    <location>
        <begin position="147"/>
        <end position="182"/>
    </location>
</feature>
<evidence type="ECO:0000313" key="2">
    <source>
        <dbReference type="EMBL" id="MCM6773022.1"/>
    </source>
</evidence>
<dbReference type="SUPFAM" id="SSF57997">
    <property type="entry name" value="Tropomyosin"/>
    <property type="match status" value="1"/>
</dbReference>
<accession>A0A9X2E2F7</accession>
<reference evidence="2" key="1">
    <citation type="submission" date="2022-06" db="EMBL/GenBank/DDBJ databases">
        <title>Novel species in genus nocardia.</title>
        <authorList>
            <person name="Li F."/>
        </authorList>
    </citation>
    <scope>NUCLEOTIDE SEQUENCE</scope>
    <source>
        <strain evidence="2">CDC141</strain>
    </source>
</reference>
<keyword evidence="3" id="KW-1185">Reference proteome</keyword>
<dbReference type="RefSeq" id="WP_251910011.1">
    <property type="nucleotide sequence ID" value="NZ_JAMRXG010000002.1"/>
</dbReference>
<gene>
    <name evidence="2" type="ORF">NDR86_06005</name>
</gene>
<dbReference type="Proteomes" id="UP001139157">
    <property type="component" value="Unassembled WGS sequence"/>
</dbReference>
<comment type="caution">
    <text evidence="2">The sequence shown here is derived from an EMBL/GenBank/DDBJ whole genome shotgun (WGS) entry which is preliminary data.</text>
</comment>
<dbReference type="AlphaFoldDB" id="A0A9X2E2F7"/>
<evidence type="ECO:0000313" key="3">
    <source>
        <dbReference type="Proteomes" id="UP001139157"/>
    </source>
</evidence>
<name>A0A9X2E2F7_9NOCA</name>